<sequence>MSRKVVSSVFLEDCALELSEVILPSFPFSILIASCIANIISCIFGLEEPCWSTHCIATSAILHTDSIFTSCAIVGSIMLTTSPFRIKDLACKKKVNLKL</sequence>
<dbReference type="Gramene" id="mRNA:HanXRQr2_Chr17g0787721">
    <property type="protein sequence ID" value="CDS:HanXRQr2_Chr17g0787721.1"/>
    <property type="gene ID" value="HanXRQr2_Chr17g0787721"/>
</dbReference>
<protein>
    <submittedName>
        <fullName evidence="1">Uncharacterized protein</fullName>
    </submittedName>
</protein>
<evidence type="ECO:0000313" key="1">
    <source>
        <dbReference type="EMBL" id="KAF5754124.1"/>
    </source>
</evidence>
<name>A0A9K3DEQ0_HELAN</name>
<proteinExistence type="predicted"/>
<dbReference type="Proteomes" id="UP000215914">
    <property type="component" value="Unassembled WGS sequence"/>
</dbReference>
<dbReference type="PROSITE" id="PS51257">
    <property type="entry name" value="PROKAR_LIPOPROTEIN"/>
    <property type="match status" value="1"/>
</dbReference>
<comment type="caution">
    <text evidence="1">The sequence shown here is derived from an EMBL/GenBank/DDBJ whole genome shotgun (WGS) entry which is preliminary data.</text>
</comment>
<organism evidence="1 2">
    <name type="scientific">Helianthus annuus</name>
    <name type="common">Common sunflower</name>
    <dbReference type="NCBI Taxonomy" id="4232"/>
    <lineage>
        <taxon>Eukaryota</taxon>
        <taxon>Viridiplantae</taxon>
        <taxon>Streptophyta</taxon>
        <taxon>Embryophyta</taxon>
        <taxon>Tracheophyta</taxon>
        <taxon>Spermatophyta</taxon>
        <taxon>Magnoliopsida</taxon>
        <taxon>eudicotyledons</taxon>
        <taxon>Gunneridae</taxon>
        <taxon>Pentapetalae</taxon>
        <taxon>asterids</taxon>
        <taxon>campanulids</taxon>
        <taxon>Asterales</taxon>
        <taxon>Asteraceae</taxon>
        <taxon>Asteroideae</taxon>
        <taxon>Heliantheae alliance</taxon>
        <taxon>Heliantheae</taxon>
        <taxon>Helianthus</taxon>
    </lineage>
</organism>
<evidence type="ECO:0000313" key="2">
    <source>
        <dbReference type="Proteomes" id="UP000215914"/>
    </source>
</evidence>
<reference evidence="1" key="2">
    <citation type="submission" date="2020-06" db="EMBL/GenBank/DDBJ databases">
        <title>Helianthus annuus Genome sequencing and assembly Release 2.</title>
        <authorList>
            <person name="Gouzy J."/>
            <person name="Langlade N."/>
            <person name="Munos S."/>
        </authorList>
    </citation>
    <scope>NUCLEOTIDE SEQUENCE</scope>
    <source>
        <tissue evidence="1">Leaves</tissue>
    </source>
</reference>
<reference evidence="1" key="1">
    <citation type="journal article" date="2017" name="Nature">
        <title>The sunflower genome provides insights into oil metabolism, flowering and Asterid evolution.</title>
        <authorList>
            <person name="Badouin H."/>
            <person name="Gouzy J."/>
            <person name="Grassa C.J."/>
            <person name="Murat F."/>
            <person name="Staton S.E."/>
            <person name="Cottret L."/>
            <person name="Lelandais-Briere C."/>
            <person name="Owens G.L."/>
            <person name="Carrere S."/>
            <person name="Mayjonade B."/>
            <person name="Legrand L."/>
            <person name="Gill N."/>
            <person name="Kane N.C."/>
            <person name="Bowers J.E."/>
            <person name="Hubner S."/>
            <person name="Bellec A."/>
            <person name="Berard A."/>
            <person name="Berges H."/>
            <person name="Blanchet N."/>
            <person name="Boniface M.C."/>
            <person name="Brunel D."/>
            <person name="Catrice O."/>
            <person name="Chaidir N."/>
            <person name="Claudel C."/>
            <person name="Donnadieu C."/>
            <person name="Faraut T."/>
            <person name="Fievet G."/>
            <person name="Helmstetter N."/>
            <person name="King M."/>
            <person name="Knapp S.J."/>
            <person name="Lai Z."/>
            <person name="Le Paslier M.C."/>
            <person name="Lippi Y."/>
            <person name="Lorenzon L."/>
            <person name="Mandel J.R."/>
            <person name="Marage G."/>
            <person name="Marchand G."/>
            <person name="Marquand E."/>
            <person name="Bret-Mestries E."/>
            <person name="Morien E."/>
            <person name="Nambeesan S."/>
            <person name="Nguyen T."/>
            <person name="Pegot-Espagnet P."/>
            <person name="Pouilly N."/>
            <person name="Raftis F."/>
            <person name="Sallet E."/>
            <person name="Schiex T."/>
            <person name="Thomas J."/>
            <person name="Vandecasteele C."/>
            <person name="Vares D."/>
            <person name="Vear F."/>
            <person name="Vautrin S."/>
            <person name="Crespi M."/>
            <person name="Mangin B."/>
            <person name="Burke J.M."/>
            <person name="Salse J."/>
            <person name="Munos S."/>
            <person name="Vincourt P."/>
            <person name="Rieseberg L.H."/>
            <person name="Langlade N.B."/>
        </authorList>
    </citation>
    <scope>NUCLEOTIDE SEQUENCE</scope>
    <source>
        <tissue evidence="1">Leaves</tissue>
    </source>
</reference>
<dbReference type="AlphaFoldDB" id="A0A9K3DEQ0"/>
<gene>
    <name evidence="1" type="ORF">HanXRQr2_Chr17g0787721</name>
</gene>
<accession>A0A9K3DEQ0</accession>
<dbReference type="EMBL" id="MNCJ02000332">
    <property type="protein sequence ID" value="KAF5754124.1"/>
    <property type="molecule type" value="Genomic_DNA"/>
</dbReference>
<keyword evidence="2" id="KW-1185">Reference proteome</keyword>